<dbReference type="Pfam" id="PF05569">
    <property type="entry name" value="Peptidase_M56"/>
    <property type="match status" value="1"/>
</dbReference>
<dbReference type="CDD" id="cd07341">
    <property type="entry name" value="M56_BlaR1_MecR1_like"/>
    <property type="match status" value="1"/>
</dbReference>
<protein>
    <submittedName>
        <fullName evidence="5">M56 family metallopeptidase</fullName>
    </submittedName>
</protein>
<evidence type="ECO:0000256" key="3">
    <source>
        <dbReference type="SAM" id="Phobius"/>
    </source>
</evidence>
<evidence type="ECO:0000256" key="2">
    <source>
        <dbReference type="SAM" id="MobiDB-lite"/>
    </source>
</evidence>
<proteinExistence type="predicted"/>
<feature type="transmembrane region" description="Helical" evidence="3">
    <location>
        <begin position="20"/>
        <end position="41"/>
    </location>
</feature>
<reference evidence="5 6" key="1">
    <citation type="journal article" date="2016" name="Int. J. Syst. Evol. Microbiol.">
        <title>Lysobacter erysipheiresistens sp. nov., an antagonist of powdery mildew, isolated from tobacco-cultivated soil.</title>
        <authorList>
            <person name="Xie B."/>
            <person name="Li T."/>
            <person name="Lin X."/>
            <person name="Wang C.J."/>
            <person name="Chen Y.J."/>
            <person name="Liu W.J."/>
            <person name="Zhao Z.W."/>
        </authorList>
    </citation>
    <scope>NUCLEOTIDE SEQUENCE [LARGE SCALE GENOMIC DNA]</scope>
    <source>
        <strain evidence="5 6">RS-LYSO-3</strain>
    </source>
</reference>
<feature type="compositionally biased region" description="Basic and acidic residues" evidence="2">
    <location>
        <begin position="620"/>
        <end position="638"/>
    </location>
</feature>
<keyword evidence="3" id="KW-0472">Membrane</keyword>
<name>A0ABU7YW16_9GAMM</name>
<evidence type="ECO:0000259" key="4">
    <source>
        <dbReference type="Pfam" id="PF05569"/>
    </source>
</evidence>
<feature type="transmembrane region" description="Helical" evidence="3">
    <location>
        <begin position="118"/>
        <end position="144"/>
    </location>
</feature>
<keyword evidence="6" id="KW-1185">Reference proteome</keyword>
<dbReference type="PANTHER" id="PTHR34978:SF3">
    <property type="entry name" value="SLR0241 PROTEIN"/>
    <property type="match status" value="1"/>
</dbReference>
<sequence length="652" mass="70920">MTDLPAFLPDLSARLVPAIGHALFDFVWQGLLIGLAAAALLQWLRDARPQLRYAVACLAMLACVLVPAASVFADLLASTPDTTAPVSTSLSRDAAAIASTTFDRIWTVPLQGTLPDGWLRLVVALWAAGASVLSLRMALGLLWIRHLRAAPQGPLQAEWQARLDALARRFGLLRHVALRVVDRLDSPVSAGWLRPVVLLPSALLTRMPVELIEALLAHELAHIRRHDYLVNLLQGLAEALLFYHPVTWWLSRRIRVEREQIADRLAADLIGQPRRLALALSALADLRQRQPAPLHLAQAAHGGQLMSRIQQLVQPGRRAAGGRIAFPLVGLAAACIALVAHAQVSAPEPLPASSANPNAPIAAPTVRTAATPAPKASSIPVPATTRGPVLPTPAPRAQVTRVDDGQRDAFALVRHGEDGVTLSGTGNDRDEISAVRAGLDRDFVWFRRDGNAYVIDDPALVARIHASWRDVEQLSPRMESLGDEMRVHSAKLEALGERMRELTTHTGESPEMRAAIARMTELAAQQHALGGEQGRLGAQMARADEARRRALEAKMDALSERMEALSTQMESQGETIEAATARLHANQAPIEALGRQMEQASLPMEALGRQMEALGQQQEQHARRAERESRTLIEEARRNGLARPAPQANRRQ</sequence>
<comment type="caution">
    <text evidence="5">The sequence shown here is derived from an EMBL/GenBank/DDBJ whole genome shotgun (WGS) entry which is preliminary data.</text>
</comment>
<keyword evidence="3" id="KW-1133">Transmembrane helix</keyword>
<feature type="transmembrane region" description="Helical" evidence="3">
    <location>
        <begin position="53"/>
        <end position="73"/>
    </location>
</feature>
<dbReference type="InterPro" id="IPR008756">
    <property type="entry name" value="Peptidase_M56"/>
</dbReference>
<accession>A0ABU7YW16</accession>
<feature type="region of interest" description="Disordered" evidence="2">
    <location>
        <begin position="369"/>
        <end position="397"/>
    </location>
</feature>
<dbReference type="PANTHER" id="PTHR34978">
    <property type="entry name" value="POSSIBLE SENSOR-TRANSDUCER PROTEIN BLAR"/>
    <property type="match status" value="1"/>
</dbReference>
<dbReference type="EMBL" id="JAXGFP010000002">
    <property type="protein sequence ID" value="MEG3183111.1"/>
    <property type="molecule type" value="Genomic_DNA"/>
</dbReference>
<evidence type="ECO:0000313" key="6">
    <source>
        <dbReference type="Proteomes" id="UP001355056"/>
    </source>
</evidence>
<keyword evidence="3" id="KW-0812">Transmembrane</keyword>
<dbReference type="RefSeq" id="WP_332614838.1">
    <property type="nucleotide sequence ID" value="NZ_JAXGFP010000002.1"/>
</dbReference>
<keyword evidence="1" id="KW-0175">Coiled coil</keyword>
<dbReference type="Proteomes" id="UP001355056">
    <property type="component" value="Unassembled WGS sequence"/>
</dbReference>
<evidence type="ECO:0000256" key="1">
    <source>
        <dbReference type="SAM" id="Coils"/>
    </source>
</evidence>
<feature type="domain" description="Peptidase M56" evidence="4">
    <location>
        <begin position="61"/>
        <end position="274"/>
    </location>
</feature>
<feature type="coiled-coil region" evidence="1">
    <location>
        <begin position="541"/>
        <end position="575"/>
    </location>
</feature>
<dbReference type="Gene3D" id="3.30.2010.10">
    <property type="entry name" value="Metalloproteases ('zincins'), catalytic domain"/>
    <property type="match status" value="1"/>
</dbReference>
<evidence type="ECO:0000313" key="5">
    <source>
        <dbReference type="EMBL" id="MEG3183111.1"/>
    </source>
</evidence>
<feature type="region of interest" description="Disordered" evidence="2">
    <location>
        <begin position="613"/>
        <end position="652"/>
    </location>
</feature>
<gene>
    <name evidence="5" type="ORF">SNE34_03670</name>
</gene>
<dbReference type="InterPro" id="IPR052173">
    <property type="entry name" value="Beta-lactam_resp_regulator"/>
</dbReference>
<organism evidence="5 6">
    <name type="scientific">Novilysobacter erysipheiresistens</name>
    <dbReference type="NCBI Taxonomy" id="1749332"/>
    <lineage>
        <taxon>Bacteria</taxon>
        <taxon>Pseudomonadati</taxon>
        <taxon>Pseudomonadota</taxon>
        <taxon>Gammaproteobacteria</taxon>
        <taxon>Lysobacterales</taxon>
        <taxon>Lysobacteraceae</taxon>
        <taxon>Novilysobacter</taxon>
    </lineage>
</organism>
<feature type="transmembrane region" description="Helical" evidence="3">
    <location>
        <begin position="324"/>
        <end position="344"/>
    </location>
</feature>